<comment type="caution">
    <text evidence="1">The sequence shown here is derived from an EMBL/GenBank/DDBJ whole genome shotgun (WGS) entry which is preliminary data.</text>
</comment>
<name>A0A9N9NHL2_9GLOM</name>
<reference evidence="1" key="1">
    <citation type="submission" date="2021-06" db="EMBL/GenBank/DDBJ databases">
        <authorList>
            <person name="Kallberg Y."/>
            <person name="Tangrot J."/>
            <person name="Rosling A."/>
        </authorList>
    </citation>
    <scope>NUCLEOTIDE SEQUENCE</scope>
    <source>
        <strain evidence="1">CL551</strain>
    </source>
</reference>
<feature type="non-terminal residue" evidence="1">
    <location>
        <position position="1"/>
    </location>
</feature>
<dbReference type="AlphaFoldDB" id="A0A9N9NHL2"/>
<dbReference type="Proteomes" id="UP000789342">
    <property type="component" value="Unassembled WGS sequence"/>
</dbReference>
<keyword evidence="2" id="KW-1185">Reference proteome</keyword>
<organism evidence="1 2">
    <name type="scientific">Acaulospora morrowiae</name>
    <dbReference type="NCBI Taxonomy" id="94023"/>
    <lineage>
        <taxon>Eukaryota</taxon>
        <taxon>Fungi</taxon>
        <taxon>Fungi incertae sedis</taxon>
        <taxon>Mucoromycota</taxon>
        <taxon>Glomeromycotina</taxon>
        <taxon>Glomeromycetes</taxon>
        <taxon>Diversisporales</taxon>
        <taxon>Acaulosporaceae</taxon>
        <taxon>Acaulospora</taxon>
    </lineage>
</organism>
<proteinExistence type="predicted"/>
<accession>A0A9N9NHL2</accession>
<evidence type="ECO:0000313" key="2">
    <source>
        <dbReference type="Proteomes" id="UP000789342"/>
    </source>
</evidence>
<gene>
    <name evidence="1" type="ORF">AMORRO_LOCUS14546</name>
</gene>
<protein>
    <submittedName>
        <fullName evidence="1">16785_t:CDS:1</fullName>
    </submittedName>
</protein>
<sequence>TDSNCTKERLINLVEITCPGLLDYQNIRGASMCQYNLEFHDTNALLVWEDTLREMDNVHYQ</sequence>
<dbReference type="EMBL" id="CAJVPV010029439">
    <property type="protein sequence ID" value="CAG8738572.1"/>
    <property type="molecule type" value="Genomic_DNA"/>
</dbReference>
<feature type="non-terminal residue" evidence="1">
    <location>
        <position position="61"/>
    </location>
</feature>
<evidence type="ECO:0000313" key="1">
    <source>
        <dbReference type="EMBL" id="CAG8738572.1"/>
    </source>
</evidence>